<dbReference type="InterPro" id="IPR003313">
    <property type="entry name" value="AraC-bd"/>
</dbReference>
<dbReference type="InterPro" id="IPR020449">
    <property type="entry name" value="Tscrpt_reg_AraC-type_HTH"/>
</dbReference>
<sequence length="296" mass="34230">MEAIYSDYYPIFIYVDKYRFSKNWVYPSAPVPYSLIRYVVSGTAVFSLDDTSYEVGPGDVFYIPQGKVLSCAAREEIVFISIRFIGSIQLEGADMLSMLWNVPIRHNFGQVPEVRDFFERIYASALTRSTFKMLEIRGYLNLILAHMACVSKENFNRDTTLEEDRRETEAHFDLQSIRHRAEKTARTNKDPRITIIVDTIVTYPEKNFTSKELCELAGFSESTLRRLFKEQTGKTVYDFIKDIKMTNAARKLLVTNEPISSIAYALGYETPSYFAKCFKEVFGLSPQEYRRTSHDV</sequence>
<dbReference type="PANTHER" id="PTHR43280:SF2">
    <property type="entry name" value="HTH-TYPE TRANSCRIPTIONAL REGULATOR EXSA"/>
    <property type="match status" value="1"/>
</dbReference>
<proteinExistence type="predicted"/>
<feature type="domain" description="HTH araC/xylS-type" evidence="4">
    <location>
        <begin position="194"/>
        <end position="292"/>
    </location>
</feature>
<evidence type="ECO:0000256" key="3">
    <source>
        <dbReference type="ARBA" id="ARBA00023163"/>
    </source>
</evidence>
<dbReference type="GO" id="GO:0043565">
    <property type="term" value="F:sequence-specific DNA binding"/>
    <property type="evidence" value="ECO:0007669"/>
    <property type="project" value="InterPro"/>
</dbReference>
<comment type="caution">
    <text evidence="5">The sequence shown here is derived from an EMBL/GenBank/DDBJ whole genome shotgun (WGS) entry which is preliminary data.</text>
</comment>
<gene>
    <name evidence="5" type="ORF">K8V20_13555</name>
</gene>
<accession>A0A921LS24</accession>
<keyword evidence="2" id="KW-0238">DNA-binding</keyword>
<dbReference type="SUPFAM" id="SSF51215">
    <property type="entry name" value="Regulatory protein AraC"/>
    <property type="match status" value="1"/>
</dbReference>
<evidence type="ECO:0000259" key="4">
    <source>
        <dbReference type="PROSITE" id="PS01124"/>
    </source>
</evidence>
<dbReference type="InterPro" id="IPR018060">
    <property type="entry name" value="HTH_AraC"/>
</dbReference>
<dbReference type="PROSITE" id="PS00041">
    <property type="entry name" value="HTH_ARAC_FAMILY_1"/>
    <property type="match status" value="1"/>
</dbReference>
<dbReference type="PROSITE" id="PS01124">
    <property type="entry name" value="HTH_ARAC_FAMILY_2"/>
    <property type="match status" value="1"/>
</dbReference>
<dbReference type="EMBL" id="DYVE01000343">
    <property type="protein sequence ID" value="HJG29653.1"/>
    <property type="molecule type" value="Genomic_DNA"/>
</dbReference>
<protein>
    <submittedName>
        <fullName evidence="5">AraC family transcriptional regulator</fullName>
    </submittedName>
</protein>
<reference evidence="5" key="1">
    <citation type="journal article" date="2021" name="PeerJ">
        <title>Extensive microbial diversity within the chicken gut microbiome revealed by metagenomics and culture.</title>
        <authorList>
            <person name="Gilroy R."/>
            <person name="Ravi A."/>
            <person name="Getino M."/>
            <person name="Pursley I."/>
            <person name="Horton D.L."/>
            <person name="Alikhan N.F."/>
            <person name="Baker D."/>
            <person name="Gharbi K."/>
            <person name="Hall N."/>
            <person name="Watson M."/>
            <person name="Adriaenssens E.M."/>
            <person name="Foster-Nyarko E."/>
            <person name="Jarju S."/>
            <person name="Secka A."/>
            <person name="Antonio M."/>
            <person name="Oren A."/>
            <person name="Chaudhuri R.R."/>
            <person name="La Ragione R."/>
            <person name="Hildebrand F."/>
            <person name="Pallen M.J."/>
        </authorList>
    </citation>
    <scope>NUCLEOTIDE SEQUENCE</scope>
    <source>
        <strain evidence="5">ChiBcec21-2208</strain>
    </source>
</reference>
<dbReference type="AlphaFoldDB" id="A0A921LS24"/>
<dbReference type="SUPFAM" id="SSF46689">
    <property type="entry name" value="Homeodomain-like"/>
    <property type="match status" value="2"/>
</dbReference>
<dbReference type="PANTHER" id="PTHR43280">
    <property type="entry name" value="ARAC-FAMILY TRANSCRIPTIONAL REGULATOR"/>
    <property type="match status" value="1"/>
</dbReference>
<dbReference type="Proteomes" id="UP000782880">
    <property type="component" value="Unassembled WGS sequence"/>
</dbReference>
<dbReference type="InterPro" id="IPR018062">
    <property type="entry name" value="HTH_AraC-typ_CS"/>
</dbReference>
<dbReference type="SMART" id="SM00342">
    <property type="entry name" value="HTH_ARAC"/>
    <property type="match status" value="1"/>
</dbReference>
<dbReference type="Pfam" id="PF12833">
    <property type="entry name" value="HTH_18"/>
    <property type="match status" value="1"/>
</dbReference>
<organism evidence="5 6">
    <name type="scientific">Subdoligranulum variabile</name>
    <dbReference type="NCBI Taxonomy" id="214851"/>
    <lineage>
        <taxon>Bacteria</taxon>
        <taxon>Bacillati</taxon>
        <taxon>Bacillota</taxon>
        <taxon>Clostridia</taxon>
        <taxon>Eubacteriales</taxon>
        <taxon>Oscillospiraceae</taxon>
        <taxon>Subdoligranulum</taxon>
    </lineage>
</organism>
<dbReference type="Pfam" id="PF02311">
    <property type="entry name" value="AraC_binding"/>
    <property type="match status" value="1"/>
</dbReference>
<dbReference type="InterPro" id="IPR037923">
    <property type="entry name" value="HTH-like"/>
</dbReference>
<name>A0A921LS24_9FIRM</name>
<evidence type="ECO:0000313" key="5">
    <source>
        <dbReference type="EMBL" id="HJG29653.1"/>
    </source>
</evidence>
<keyword evidence="1" id="KW-0805">Transcription regulation</keyword>
<evidence type="ECO:0000256" key="1">
    <source>
        <dbReference type="ARBA" id="ARBA00023015"/>
    </source>
</evidence>
<evidence type="ECO:0000256" key="2">
    <source>
        <dbReference type="ARBA" id="ARBA00023125"/>
    </source>
</evidence>
<dbReference type="Gene3D" id="1.10.10.60">
    <property type="entry name" value="Homeodomain-like"/>
    <property type="match status" value="2"/>
</dbReference>
<reference evidence="5" key="2">
    <citation type="submission" date="2021-09" db="EMBL/GenBank/DDBJ databases">
        <authorList>
            <person name="Gilroy R."/>
        </authorList>
    </citation>
    <scope>NUCLEOTIDE SEQUENCE</scope>
    <source>
        <strain evidence="5">ChiBcec21-2208</strain>
    </source>
</reference>
<dbReference type="Gene3D" id="2.60.120.10">
    <property type="entry name" value="Jelly Rolls"/>
    <property type="match status" value="1"/>
</dbReference>
<dbReference type="PRINTS" id="PR00032">
    <property type="entry name" value="HTHARAC"/>
</dbReference>
<dbReference type="InterPro" id="IPR014710">
    <property type="entry name" value="RmlC-like_jellyroll"/>
</dbReference>
<dbReference type="InterPro" id="IPR009057">
    <property type="entry name" value="Homeodomain-like_sf"/>
</dbReference>
<keyword evidence="3" id="KW-0804">Transcription</keyword>
<evidence type="ECO:0000313" key="6">
    <source>
        <dbReference type="Proteomes" id="UP000782880"/>
    </source>
</evidence>
<dbReference type="GO" id="GO:0003700">
    <property type="term" value="F:DNA-binding transcription factor activity"/>
    <property type="evidence" value="ECO:0007669"/>
    <property type="project" value="InterPro"/>
</dbReference>